<accession>A0ABU1BSU3</accession>
<feature type="compositionally biased region" description="Pro residues" evidence="1">
    <location>
        <begin position="66"/>
        <end position="82"/>
    </location>
</feature>
<evidence type="ECO:0000313" key="4">
    <source>
        <dbReference type="Proteomes" id="UP001225596"/>
    </source>
</evidence>
<gene>
    <name evidence="3" type="ORF">Q8A64_16905</name>
</gene>
<dbReference type="RefSeq" id="WP_338438089.1">
    <property type="nucleotide sequence ID" value="NZ_JAUYVH010000016.1"/>
</dbReference>
<organism evidence="3 4">
    <name type="scientific">Keguizhuia sedimenti</name>
    <dbReference type="NCBI Taxonomy" id="3064264"/>
    <lineage>
        <taxon>Bacteria</taxon>
        <taxon>Pseudomonadati</taxon>
        <taxon>Pseudomonadota</taxon>
        <taxon>Betaproteobacteria</taxon>
        <taxon>Burkholderiales</taxon>
        <taxon>Oxalobacteraceae</taxon>
        <taxon>Keguizhuia</taxon>
    </lineage>
</organism>
<dbReference type="EMBL" id="JAUYVH010000016">
    <property type="protein sequence ID" value="MDQ9172093.1"/>
    <property type="molecule type" value="Genomic_DNA"/>
</dbReference>
<comment type="caution">
    <text evidence="3">The sequence shown here is derived from an EMBL/GenBank/DDBJ whole genome shotgun (WGS) entry which is preliminary data.</text>
</comment>
<evidence type="ECO:0000256" key="2">
    <source>
        <dbReference type="SAM" id="SignalP"/>
    </source>
</evidence>
<protein>
    <submittedName>
        <fullName evidence="3">Uncharacterized protein</fullName>
    </submittedName>
</protein>
<feature type="signal peptide" evidence="2">
    <location>
        <begin position="1"/>
        <end position="35"/>
    </location>
</feature>
<proteinExistence type="predicted"/>
<feature type="compositionally biased region" description="Basic and acidic residues" evidence="1">
    <location>
        <begin position="140"/>
        <end position="157"/>
    </location>
</feature>
<name>A0ABU1BSU3_9BURK</name>
<keyword evidence="2" id="KW-0732">Signal</keyword>
<reference evidence="3 4" key="1">
    <citation type="submission" date="2023-08" db="EMBL/GenBank/DDBJ databases">
        <title>Oxalobacteraceae gen .nov., isolated from river sludge outside the plant.</title>
        <authorList>
            <person name="Zhao S.Y."/>
        </authorList>
    </citation>
    <scope>NUCLEOTIDE SEQUENCE [LARGE SCALE GENOMIC DNA]</scope>
    <source>
        <strain evidence="3 4">R-40</strain>
    </source>
</reference>
<evidence type="ECO:0000256" key="1">
    <source>
        <dbReference type="SAM" id="MobiDB-lite"/>
    </source>
</evidence>
<keyword evidence="4" id="KW-1185">Reference proteome</keyword>
<feature type="region of interest" description="Disordered" evidence="1">
    <location>
        <begin position="32"/>
        <end position="157"/>
    </location>
</feature>
<feature type="compositionally biased region" description="Low complexity" evidence="1">
    <location>
        <begin position="124"/>
        <end position="139"/>
    </location>
</feature>
<evidence type="ECO:0000313" key="3">
    <source>
        <dbReference type="EMBL" id="MDQ9172093.1"/>
    </source>
</evidence>
<feature type="chain" id="PRO_5046510289" evidence="2">
    <location>
        <begin position="36"/>
        <end position="157"/>
    </location>
</feature>
<feature type="compositionally biased region" description="Basic and acidic residues" evidence="1">
    <location>
        <begin position="103"/>
        <end position="123"/>
    </location>
</feature>
<dbReference type="Proteomes" id="UP001225596">
    <property type="component" value="Unassembled WGS sequence"/>
</dbReference>
<sequence>MKRRSDLRNGLSHAAPALPALCAALFLVASPMSQAQSPGKPAMPDGADASGAVIVPPVTDPGIAKPAPPIADMPAVKPPPVAVDPNEVRKLQQEKINGAVKGTTKEDGTTKEEAGKQSTERRSGGMSSGSPAPAAGPPSEKAECKGPVELCKQDSAR</sequence>